<sequence length="132" mass="14155">MSSTLTNRMLDASAITLSGLCLIHCLALPALAVALPLAGLWAEQEWVHQIFALSALPVTAFAMTRPFQDCATNAFILLAGTGLALLIGAAFLEPLHCVEAPVTVAGALLLATAHIRRWHRHHETPEAMRPNQ</sequence>
<dbReference type="InterPro" id="IPR004891">
    <property type="entry name" value="Mercury-R_MerC"/>
</dbReference>
<dbReference type="RefSeq" id="WP_269401632.1">
    <property type="nucleotide sequence ID" value="NZ_JAPWGW010000001.1"/>
</dbReference>
<feature type="transmembrane region" description="Helical" evidence="1">
    <location>
        <begin position="46"/>
        <end position="63"/>
    </location>
</feature>
<evidence type="ECO:0000313" key="3">
    <source>
        <dbReference type="Proteomes" id="UP001083770"/>
    </source>
</evidence>
<name>A0ABT4LTN9_9PROT</name>
<organism evidence="2 3">
    <name type="scientific">Henriciella marina</name>
    <dbReference type="NCBI Taxonomy" id="453851"/>
    <lineage>
        <taxon>Bacteria</taxon>
        <taxon>Pseudomonadati</taxon>
        <taxon>Pseudomonadota</taxon>
        <taxon>Alphaproteobacteria</taxon>
        <taxon>Hyphomonadales</taxon>
        <taxon>Hyphomonadaceae</taxon>
        <taxon>Henriciella</taxon>
    </lineage>
</organism>
<keyword evidence="1" id="KW-1133">Transmembrane helix</keyword>
<keyword evidence="3" id="KW-1185">Reference proteome</keyword>
<dbReference type="EMBL" id="JAPWGW010000001">
    <property type="protein sequence ID" value="MCZ4297497.1"/>
    <property type="molecule type" value="Genomic_DNA"/>
</dbReference>
<evidence type="ECO:0000256" key="1">
    <source>
        <dbReference type="SAM" id="Phobius"/>
    </source>
</evidence>
<feature type="transmembrane region" description="Helical" evidence="1">
    <location>
        <begin position="75"/>
        <end position="92"/>
    </location>
</feature>
<proteinExistence type="predicted"/>
<keyword evidence="1" id="KW-0472">Membrane</keyword>
<accession>A0ABT4LTN9</accession>
<reference evidence="2" key="1">
    <citation type="submission" date="2022-12" db="EMBL/GenBank/DDBJ databases">
        <title>Bacterial isolates from different developmental stages of Nematostella vectensis.</title>
        <authorList>
            <person name="Fraune S."/>
        </authorList>
    </citation>
    <scope>NUCLEOTIDE SEQUENCE</scope>
    <source>
        <strain evidence="2">G21632-S1</strain>
    </source>
</reference>
<dbReference type="Proteomes" id="UP001083770">
    <property type="component" value="Unassembled WGS sequence"/>
</dbReference>
<comment type="caution">
    <text evidence="2">The sequence shown here is derived from an EMBL/GenBank/DDBJ whole genome shotgun (WGS) entry which is preliminary data.</text>
</comment>
<feature type="transmembrane region" description="Helical" evidence="1">
    <location>
        <begin position="12"/>
        <end position="34"/>
    </location>
</feature>
<keyword evidence="1" id="KW-0812">Transmembrane</keyword>
<evidence type="ECO:0000313" key="2">
    <source>
        <dbReference type="EMBL" id="MCZ4297497.1"/>
    </source>
</evidence>
<gene>
    <name evidence="2" type="ORF">O4G74_05435</name>
</gene>
<protein>
    <submittedName>
        <fullName evidence="2">MerC domain-containing protein</fullName>
    </submittedName>
</protein>
<dbReference type="Pfam" id="PF03203">
    <property type="entry name" value="MerC"/>
    <property type="match status" value="1"/>
</dbReference>